<evidence type="ECO:0000259" key="1">
    <source>
        <dbReference type="SMART" id="SM00642"/>
    </source>
</evidence>
<proteinExistence type="predicted"/>
<dbReference type="SMART" id="SM00642">
    <property type="entry name" value="Aamy"/>
    <property type="match status" value="1"/>
</dbReference>
<name>A0A7W8M624_9FIRM</name>
<keyword evidence="3" id="KW-1185">Reference proteome</keyword>
<gene>
    <name evidence="2" type="ORF">HNP82_002777</name>
</gene>
<dbReference type="Gene3D" id="3.40.50.720">
    <property type="entry name" value="NAD(P)-binding Rossmann-like Domain"/>
    <property type="match status" value="1"/>
</dbReference>
<dbReference type="Pfam" id="PF14701">
    <property type="entry name" value="hDGE_amylase"/>
    <property type="match status" value="1"/>
</dbReference>
<dbReference type="InterPro" id="IPR036291">
    <property type="entry name" value="NAD(P)-bd_dom_sf"/>
</dbReference>
<dbReference type="InterPro" id="IPR017853">
    <property type="entry name" value="GH"/>
</dbReference>
<dbReference type="RefSeq" id="WP_183775636.1">
    <property type="nucleotide sequence ID" value="NZ_JACHFW010000013.1"/>
</dbReference>
<dbReference type="InterPro" id="IPR032792">
    <property type="entry name" value="AGL_glucanoTrfase"/>
</dbReference>
<dbReference type="SUPFAM" id="SSF51735">
    <property type="entry name" value="NAD(P)-binding Rossmann-fold domains"/>
    <property type="match status" value="1"/>
</dbReference>
<dbReference type="Gene3D" id="3.90.180.10">
    <property type="entry name" value="Medium-chain alcohol dehydrogenases, catalytic domain"/>
    <property type="match status" value="2"/>
</dbReference>
<accession>A0A7W8M624</accession>
<dbReference type="SUPFAM" id="SSF50129">
    <property type="entry name" value="GroES-like"/>
    <property type="match status" value="1"/>
</dbReference>
<reference evidence="2 3" key="1">
    <citation type="submission" date="2020-08" db="EMBL/GenBank/DDBJ databases">
        <title>Genomic Encyclopedia of Type Strains, Phase IV (KMG-IV): sequencing the most valuable type-strain genomes for metagenomic binning, comparative biology and taxonomic classification.</title>
        <authorList>
            <person name="Goeker M."/>
        </authorList>
    </citation>
    <scope>NUCLEOTIDE SEQUENCE [LARGE SCALE GENOMIC DNA]</scope>
    <source>
        <strain evidence="2 3">DSM 106146</strain>
    </source>
</reference>
<feature type="domain" description="Glycosyl hydrolase family 13 catalytic" evidence="1">
    <location>
        <begin position="10"/>
        <end position="329"/>
    </location>
</feature>
<sequence length="722" mass="82382">MPDQDIRIYNLFPRLYDGVQDWWKAAQHARDMGFDTLYLNPIHQTGSSDSIYAIRDYDAYDEAIFPKSDREQAKAQVQWFLSSCRTIGMRVLYDLVINHTAIDSPLVTVHPEWYEQNEDGSIQCAGTFTIEGDYEEWKDCAKLDYRHPQNGLWEYIVALCQRYMALGFAGFRCDVAAKVPARFWRHLITELKKEYPQVIFAGEAFLAAPEQIHALAQAGFQYIFNSACWWDYKENWLVEQNNRNGAVIAAIAFPENHDTCRCMVREENNLARVRQRLRFTGILSSGWMITSGFEYGFKNPIHVCHTRKADWEHTQTDLTEDIRNVMRWRDTYPVFRKEGELAFIPSEDRRVTLLSKTVRGQQALLALNRTEERITLLTRQLKENFPYSSLPPQIVLEPYDFQFFVETIPDVGDLPVNTSYCIETGGEMVLRQVPIRALGWGEALVEILACGICGSDYREMRHGRFYWKRPDEGGHEWTGRIVALLPPENGLSRGDIVALRLPRQGNGMVQGGGFSRYAVVKNTCLFALEPQDDPICSAMTEPLAVAIHGANMIDKEGEIAVVGSGTLALLMERVLGLLRPSCHITLVYKYDRVRDYVAAATRCCPFPAADREVVWDTVIECSGAGENIPLLQPSLRRGGQMLLMGIYGLMPSLNLSDVMFRELRIQGSFLYDESDFSMAAQFIRSGAMNVKDLIQMIPFTQAQKAFSMPSRERIKVILDHSR</sequence>
<dbReference type="SUPFAM" id="SSF51445">
    <property type="entry name" value="(Trans)glycosidases"/>
    <property type="match status" value="1"/>
</dbReference>
<dbReference type="PANTHER" id="PTHR47786">
    <property type="entry name" value="ALPHA-1,4-GLUCAN:MALTOSE-1-PHOSPHATE MALTOSYLTRANSFERASE"/>
    <property type="match status" value="1"/>
</dbReference>
<dbReference type="AlphaFoldDB" id="A0A7W8M624"/>
<dbReference type="InterPro" id="IPR011032">
    <property type="entry name" value="GroES-like_sf"/>
</dbReference>
<comment type="caution">
    <text evidence="2">The sequence shown here is derived from an EMBL/GenBank/DDBJ whole genome shotgun (WGS) entry which is preliminary data.</text>
</comment>
<organism evidence="2 3">
    <name type="scientific">Catenibacillus scindens</name>
    <dbReference type="NCBI Taxonomy" id="673271"/>
    <lineage>
        <taxon>Bacteria</taxon>
        <taxon>Bacillati</taxon>
        <taxon>Bacillota</taxon>
        <taxon>Clostridia</taxon>
        <taxon>Lachnospirales</taxon>
        <taxon>Lachnospiraceae</taxon>
        <taxon>Catenibacillus</taxon>
    </lineage>
</organism>
<evidence type="ECO:0000313" key="3">
    <source>
        <dbReference type="Proteomes" id="UP000543642"/>
    </source>
</evidence>
<dbReference type="InterPro" id="IPR013154">
    <property type="entry name" value="ADH-like_N"/>
</dbReference>
<protein>
    <submittedName>
        <fullName evidence="2">Threonine dehydrogenase-like Zn-dependent dehydrogenase</fullName>
    </submittedName>
</protein>
<dbReference type="EMBL" id="JACHFW010000013">
    <property type="protein sequence ID" value="MBB5265630.1"/>
    <property type="molecule type" value="Genomic_DNA"/>
</dbReference>
<dbReference type="InterPro" id="IPR013149">
    <property type="entry name" value="ADH-like_C"/>
</dbReference>
<dbReference type="Pfam" id="PF08240">
    <property type="entry name" value="ADH_N"/>
    <property type="match status" value="1"/>
</dbReference>
<dbReference type="Proteomes" id="UP000543642">
    <property type="component" value="Unassembled WGS sequence"/>
</dbReference>
<dbReference type="InterPro" id="IPR006047">
    <property type="entry name" value="GH13_cat_dom"/>
</dbReference>
<dbReference type="GO" id="GO:0005975">
    <property type="term" value="P:carbohydrate metabolic process"/>
    <property type="evidence" value="ECO:0007669"/>
    <property type="project" value="InterPro"/>
</dbReference>
<dbReference type="Pfam" id="PF00107">
    <property type="entry name" value="ADH_zinc_N"/>
    <property type="match status" value="1"/>
</dbReference>
<evidence type="ECO:0000313" key="2">
    <source>
        <dbReference type="EMBL" id="MBB5265630.1"/>
    </source>
</evidence>
<dbReference type="PANTHER" id="PTHR47786:SF2">
    <property type="entry name" value="GLYCOSYL HYDROLASE FAMILY 13 CATALYTIC DOMAIN-CONTAINING PROTEIN"/>
    <property type="match status" value="1"/>
</dbReference>
<dbReference type="Gene3D" id="3.20.20.80">
    <property type="entry name" value="Glycosidases"/>
    <property type="match status" value="1"/>
</dbReference>